<evidence type="ECO:0000313" key="4">
    <source>
        <dbReference type="EMBL" id="ASJ01071.1"/>
    </source>
</evidence>
<dbReference type="InterPro" id="IPR047657">
    <property type="entry name" value="PmbA"/>
</dbReference>
<evidence type="ECO:0000259" key="1">
    <source>
        <dbReference type="Pfam" id="PF01523"/>
    </source>
</evidence>
<dbReference type="KEGG" id="tgg:A3K92_06025"/>
<dbReference type="OrthoDB" id="84520at2157"/>
<dbReference type="InterPro" id="IPR002510">
    <property type="entry name" value="Metalloprtase-TldD/E_N"/>
</dbReference>
<dbReference type="Gene3D" id="3.30.2290.10">
    <property type="entry name" value="PmbA/TldD superfamily"/>
    <property type="match status" value="1"/>
</dbReference>
<name>A0A2Z2MF40_THEGO</name>
<organism evidence="4 5">
    <name type="scientific">Thermococcus gorgonarius</name>
    <dbReference type="NCBI Taxonomy" id="71997"/>
    <lineage>
        <taxon>Archaea</taxon>
        <taxon>Methanobacteriati</taxon>
        <taxon>Methanobacteriota</taxon>
        <taxon>Thermococci</taxon>
        <taxon>Thermococcales</taxon>
        <taxon>Thermococcaceae</taxon>
        <taxon>Thermococcus</taxon>
    </lineage>
</organism>
<evidence type="ECO:0000313" key="5">
    <source>
        <dbReference type="Proteomes" id="UP000250134"/>
    </source>
</evidence>
<keyword evidence="5" id="KW-1185">Reference proteome</keyword>
<dbReference type="Proteomes" id="UP000250134">
    <property type="component" value="Chromosome"/>
</dbReference>
<gene>
    <name evidence="4" type="ORF">A3K92_06025</name>
</gene>
<dbReference type="GO" id="GO:0005829">
    <property type="term" value="C:cytosol"/>
    <property type="evidence" value="ECO:0007669"/>
    <property type="project" value="TreeGrafter"/>
</dbReference>
<dbReference type="EMBL" id="CP014855">
    <property type="protein sequence ID" value="ASJ01071.1"/>
    <property type="molecule type" value="Genomic_DNA"/>
</dbReference>
<feature type="domain" description="Metalloprotease TldD/E central" evidence="3">
    <location>
        <begin position="107"/>
        <end position="208"/>
    </location>
</feature>
<dbReference type="InterPro" id="IPR035068">
    <property type="entry name" value="TldD/PmbA_N"/>
</dbReference>
<dbReference type="AlphaFoldDB" id="A0A2Z2MF40"/>
<dbReference type="GeneID" id="33332090"/>
<reference evidence="4 5" key="1">
    <citation type="submission" date="2016-03" db="EMBL/GenBank/DDBJ databases">
        <title>Complete genome sequence of Thermococcus gorgonarius.</title>
        <authorList>
            <person name="Oger P.M."/>
        </authorList>
    </citation>
    <scope>NUCLEOTIDE SEQUENCE [LARGE SCALE GENOMIC DNA]</scope>
    <source>
        <strain evidence="4 5">W-12</strain>
    </source>
</reference>
<accession>A0A2Z2MF40</accession>
<protein>
    <submittedName>
        <fullName evidence="4">TldD/PmbA family protein</fullName>
    </submittedName>
</protein>
<dbReference type="InterPro" id="IPR045570">
    <property type="entry name" value="Metalloprtase-TldD/E_cen_dom"/>
</dbReference>
<evidence type="ECO:0000259" key="2">
    <source>
        <dbReference type="Pfam" id="PF19289"/>
    </source>
</evidence>
<dbReference type="GO" id="GO:0006508">
    <property type="term" value="P:proteolysis"/>
    <property type="evidence" value="ECO:0007669"/>
    <property type="project" value="InterPro"/>
</dbReference>
<dbReference type="Pfam" id="PF01523">
    <property type="entry name" value="PmbA_TldD_1st"/>
    <property type="match status" value="1"/>
</dbReference>
<dbReference type="InterPro" id="IPR036059">
    <property type="entry name" value="TldD/PmbA_sf"/>
</dbReference>
<feature type="domain" description="Metalloprotease TldD/E N-terminal" evidence="1">
    <location>
        <begin position="16"/>
        <end position="79"/>
    </location>
</feature>
<dbReference type="Pfam" id="PF19289">
    <property type="entry name" value="PmbA_TldD_3rd"/>
    <property type="match status" value="1"/>
</dbReference>
<evidence type="ECO:0000259" key="3">
    <source>
        <dbReference type="Pfam" id="PF19290"/>
    </source>
</evidence>
<dbReference type="Pfam" id="PF19290">
    <property type="entry name" value="PmbA_TldD_2nd"/>
    <property type="match status" value="1"/>
</dbReference>
<sequence>MENLIRFGEKLFDELEIAVYHSRDVSASVELNEISMASTRSGAVTIIRGIKDKRLGLAIVDSDEPERVKEAIEQAAKMAKLNSPDEKWVSLPEPGKYREKPKPNYELKETSPDILVEKLVHGIKLAREKDPNVVVAGGEGGVSWEERRILNSHGIDVFQEGGAAFFFLELVGRKGDVVTPGIFDFDARRDLNLDVDGVVERAVQKVGWAYNVEKSRNEEVPIILGPWAIAGLFSYALLPAFSGERLVKETTPLAGKVGEKIASDVLTIYDDPFHPLSLEPAIADGEGVPTRKNVLIEEGTFKGFVWDNYWAKVYGTESTGNGKRDLRSGGINIGFHSVVIENGKRNLEDLIAEIERGYLVDGLQGAHSSNPDNGNFAVTANPAFLIEDGEVKGASVFLIAGNVYELLKQASEVTKEQTVMPFMNTMITPHIKFENVKIAGK</sequence>
<dbReference type="PANTHER" id="PTHR43421:SF1">
    <property type="entry name" value="METALLOPROTEASE PMBA"/>
    <property type="match status" value="1"/>
</dbReference>
<proteinExistence type="predicted"/>
<dbReference type="SUPFAM" id="SSF111283">
    <property type="entry name" value="Putative modulator of DNA gyrase, PmbA/TldD"/>
    <property type="match status" value="1"/>
</dbReference>
<feature type="domain" description="Metalloprotease TldD/E C-terminal" evidence="2">
    <location>
        <begin position="218"/>
        <end position="440"/>
    </location>
</feature>
<dbReference type="RefSeq" id="WP_088885409.1">
    <property type="nucleotide sequence ID" value="NZ_CP014855.1"/>
</dbReference>
<dbReference type="GO" id="GO:0008237">
    <property type="term" value="F:metallopeptidase activity"/>
    <property type="evidence" value="ECO:0007669"/>
    <property type="project" value="InterPro"/>
</dbReference>
<dbReference type="PANTHER" id="PTHR43421">
    <property type="entry name" value="METALLOPROTEASE PMBA"/>
    <property type="match status" value="1"/>
</dbReference>
<dbReference type="InterPro" id="IPR045569">
    <property type="entry name" value="Metalloprtase-TldD/E_C"/>
</dbReference>